<dbReference type="EMBL" id="OA885616">
    <property type="protein sequence ID" value="CAD7282195.1"/>
    <property type="molecule type" value="Genomic_DNA"/>
</dbReference>
<accession>A0A7R9BXB9</accession>
<sequence length="159" mass="18951">MFAWGPLLKLPAKCAQGCVAFVREDPSSFFDRRSQRFERIILFLLDRFNDWRPARWIRQGSRDERFDDKHSIRRKNHPEIPHHKATPPRKVFWHHPRECRVFPRTLQRKFVTAYDDDLNSRRQCRDRGVRYSTAVSHSSLTPVRFLFGFANDCCTTSGD</sequence>
<proteinExistence type="predicted"/>
<dbReference type="AlphaFoldDB" id="A0A7R9BXB9"/>
<evidence type="ECO:0000313" key="1">
    <source>
        <dbReference type="EMBL" id="CAD7282195.1"/>
    </source>
</evidence>
<reference evidence="1" key="1">
    <citation type="submission" date="2020-11" db="EMBL/GenBank/DDBJ databases">
        <authorList>
            <person name="Tran Van P."/>
        </authorList>
    </citation>
    <scope>NUCLEOTIDE SEQUENCE</scope>
</reference>
<organism evidence="1">
    <name type="scientific">Notodromas monacha</name>
    <dbReference type="NCBI Taxonomy" id="399045"/>
    <lineage>
        <taxon>Eukaryota</taxon>
        <taxon>Metazoa</taxon>
        <taxon>Ecdysozoa</taxon>
        <taxon>Arthropoda</taxon>
        <taxon>Crustacea</taxon>
        <taxon>Oligostraca</taxon>
        <taxon>Ostracoda</taxon>
        <taxon>Podocopa</taxon>
        <taxon>Podocopida</taxon>
        <taxon>Cypridocopina</taxon>
        <taxon>Cypridoidea</taxon>
        <taxon>Cyprididae</taxon>
        <taxon>Notodromas</taxon>
    </lineage>
</organism>
<protein>
    <submittedName>
        <fullName evidence="1">Uncharacterized protein</fullName>
    </submittedName>
</protein>
<evidence type="ECO:0000313" key="2">
    <source>
        <dbReference type="Proteomes" id="UP000678499"/>
    </source>
</evidence>
<gene>
    <name evidence="1" type="ORF">NMOB1V02_LOCUS9824</name>
</gene>
<keyword evidence="2" id="KW-1185">Reference proteome</keyword>
<dbReference type="Proteomes" id="UP000678499">
    <property type="component" value="Unassembled WGS sequence"/>
</dbReference>
<name>A0A7R9BXB9_9CRUS</name>
<dbReference type="EMBL" id="CAJPEX010003579">
    <property type="protein sequence ID" value="CAG0922347.1"/>
    <property type="molecule type" value="Genomic_DNA"/>
</dbReference>